<gene>
    <name evidence="2" type="ORF">URODEC1_LOCUS65794</name>
</gene>
<keyword evidence="3" id="KW-1185">Reference proteome</keyword>
<dbReference type="AlphaFoldDB" id="A0ABC9BL79"/>
<evidence type="ECO:0000313" key="3">
    <source>
        <dbReference type="Proteomes" id="UP001497457"/>
    </source>
</evidence>
<protein>
    <submittedName>
        <fullName evidence="2">Uncharacterized protein</fullName>
    </submittedName>
</protein>
<keyword evidence="1" id="KW-1133">Transmembrane helix</keyword>
<evidence type="ECO:0000313" key="2">
    <source>
        <dbReference type="EMBL" id="CAL5002100.1"/>
    </source>
</evidence>
<feature type="transmembrane region" description="Helical" evidence="1">
    <location>
        <begin position="59"/>
        <end position="89"/>
    </location>
</feature>
<sequence>MPVAAAGNVVAAAPVAARGCLAVVCAGFVWLLNTWLFCAAVGALVVARAACGAECPGALVLAAMSVAATALALALVSFAAALLLGCFVLDPGAREQMATAIGEAMDGGRRAAMVGKVASSALASIGILAFTVKVYPALKTYERFCTVSLDAAALCTSAVCCFVVIPIFAVRMWRRI</sequence>
<feature type="transmembrane region" description="Helical" evidence="1">
    <location>
        <begin position="21"/>
        <end position="47"/>
    </location>
</feature>
<name>A0ABC9BL79_9POAL</name>
<accession>A0ABC9BL79</accession>
<keyword evidence="1" id="KW-0472">Membrane</keyword>
<feature type="transmembrane region" description="Helical" evidence="1">
    <location>
        <begin position="110"/>
        <end position="131"/>
    </location>
</feature>
<reference evidence="2" key="1">
    <citation type="submission" date="2024-10" db="EMBL/GenBank/DDBJ databases">
        <authorList>
            <person name="Ryan C."/>
        </authorList>
    </citation>
    <scope>NUCLEOTIDE SEQUENCE [LARGE SCALE GENOMIC DNA]</scope>
</reference>
<evidence type="ECO:0000256" key="1">
    <source>
        <dbReference type="SAM" id="Phobius"/>
    </source>
</evidence>
<organism evidence="2 3">
    <name type="scientific">Urochloa decumbens</name>
    <dbReference type="NCBI Taxonomy" id="240449"/>
    <lineage>
        <taxon>Eukaryota</taxon>
        <taxon>Viridiplantae</taxon>
        <taxon>Streptophyta</taxon>
        <taxon>Embryophyta</taxon>
        <taxon>Tracheophyta</taxon>
        <taxon>Spermatophyta</taxon>
        <taxon>Magnoliopsida</taxon>
        <taxon>Liliopsida</taxon>
        <taxon>Poales</taxon>
        <taxon>Poaceae</taxon>
        <taxon>PACMAD clade</taxon>
        <taxon>Panicoideae</taxon>
        <taxon>Panicodae</taxon>
        <taxon>Paniceae</taxon>
        <taxon>Melinidinae</taxon>
        <taxon>Urochloa</taxon>
    </lineage>
</organism>
<feature type="transmembrane region" description="Helical" evidence="1">
    <location>
        <begin position="151"/>
        <end position="170"/>
    </location>
</feature>
<dbReference type="EMBL" id="OZ075136">
    <property type="protein sequence ID" value="CAL5002100.1"/>
    <property type="molecule type" value="Genomic_DNA"/>
</dbReference>
<proteinExistence type="predicted"/>
<keyword evidence="1" id="KW-0812">Transmembrane</keyword>
<dbReference type="Proteomes" id="UP001497457">
    <property type="component" value="Chromosome 26rd"/>
</dbReference>